<evidence type="ECO:0000313" key="2">
    <source>
        <dbReference type="EMBL" id="QIM15342.1"/>
    </source>
</evidence>
<dbReference type="InterPro" id="IPR009061">
    <property type="entry name" value="DNA-bd_dom_put_sf"/>
</dbReference>
<dbReference type="AlphaFoldDB" id="A0A6G8FH32"/>
<dbReference type="GO" id="GO:0003677">
    <property type="term" value="F:DNA binding"/>
    <property type="evidence" value="ECO:0007669"/>
    <property type="project" value="InterPro"/>
</dbReference>
<keyword evidence="3" id="KW-1185">Reference proteome</keyword>
<dbReference type="KEGG" id="lins:G7067_01215"/>
<dbReference type="InterPro" id="IPR010093">
    <property type="entry name" value="SinI_DNA-bd"/>
</dbReference>
<accession>A0A6G8FH32</accession>
<protein>
    <submittedName>
        <fullName evidence="2">Helix-turn-helix domain-containing protein</fullName>
    </submittedName>
</protein>
<proteinExistence type="predicted"/>
<gene>
    <name evidence="2" type="ORF">G7067_01215</name>
</gene>
<dbReference type="Proteomes" id="UP000501387">
    <property type="component" value="Chromosome"/>
</dbReference>
<dbReference type="EMBL" id="CP049934">
    <property type="protein sequence ID" value="QIM15342.1"/>
    <property type="molecule type" value="Genomic_DNA"/>
</dbReference>
<feature type="domain" description="Helix-turn-helix" evidence="1">
    <location>
        <begin position="43"/>
        <end position="87"/>
    </location>
</feature>
<reference evidence="2 3" key="1">
    <citation type="submission" date="2020-03" db="EMBL/GenBank/DDBJ databases">
        <title>Leucobacter sp. nov., isolated from beetles.</title>
        <authorList>
            <person name="Hyun D.-W."/>
            <person name="Bae J.-W."/>
        </authorList>
    </citation>
    <scope>NUCLEOTIDE SEQUENCE [LARGE SCALE GENOMIC DNA]</scope>
    <source>
        <strain evidence="2 3">HDW9B</strain>
    </source>
</reference>
<evidence type="ECO:0000313" key="3">
    <source>
        <dbReference type="Proteomes" id="UP000501387"/>
    </source>
</evidence>
<sequence>MSDTLSLEVSELTSGWESRVVEFIRQSLDRGGRVVLSSETPTLTPQEFAEHLQISRSTVMRRIGEGAIAASRRGNRYRIPKSEVERFRALYVRELAASFAEDF</sequence>
<evidence type="ECO:0000259" key="1">
    <source>
        <dbReference type="Pfam" id="PF12728"/>
    </source>
</evidence>
<dbReference type="InterPro" id="IPR041657">
    <property type="entry name" value="HTH_17"/>
</dbReference>
<dbReference type="Pfam" id="PF12728">
    <property type="entry name" value="HTH_17"/>
    <property type="match status" value="1"/>
</dbReference>
<dbReference type="SUPFAM" id="SSF46955">
    <property type="entry name" value="Putative DNA-binding domain"/>
    <property type="match status" value="1"/>
</dbReference>
<organism evidence="2 3">
    <name type="scientific">Leucobacter insecticola</name>
    <dbReference type="NCBI Taxonomy" id="2714934"/>
    <lineage>
        <taxon>Bacteria</taxon>
        <taxon>Bacillati</taxon>
        <taxon>Actinomycetota</taxon>
        <taxon>Actinomycetes</taxon>
        <taxon>Micrococcales</taxon>
        <taxon>Microbacteriaceae</taxon>
        <taxon>Leucobacter</taxon>
    </lineage>
</organism>
<dbReference type="NCBIfam" id="TIGR01764">
    <property type="entry name" value="excise"/>
    <property type="match status" value="1"/>
</dbReference>
<name>A0A6G8FH32_9MICO</name>